<accession>A0ABM7REH2</accession>
<keyword evidence="1" id="KW-0378">Hydrolase</keyword>
<dbReference type="PANTHER" id="PTHR22901">
    <property type="entry name" value="SIALATE O-ACETYLESTERASE"/>
    <property type="match status" value="1"/>
</dbReference>
<feature type="signal peptide" evidence="2">
    <location>
        <begin position="1"/>
        <end position="25"/>
    </location>
</feature>
<evidence type="ECO:0000313" key="5">
    <source>
        <dbReference type="Proteomes" id="UP001374893"/>
    </source>
</evidence>
<evidence type="ECO:0000256" key="2">
    <source>
        <dbReference type="SAM" id="SignalP"/>
    </source>
</evidence>
<dbReference type="InterPro" id="IPR036514">
    <property type="entry name" value="SGNH_hydro_sf"/>
</dbReference>
<proteinExistence type="predicted"/>
<protein>
    <submittedName>
        <fullName evidence="4">9-O-acetylesterase</fullName>
    </submittedName>
</protein>
<dbReference type="EMBL" id="AP024702">
    <property type="protein sequence ID" value="BCX46174.1"/>
    <property type="molecule type" value="Genomic_DNA"/>
</dbReference>
<evidence type="ECO:0000259" key="3">
    <source>
        <dbReference type="Pfam" id="PF03629"/>
    </source>
</evidence>
<evidence type="ECO:0000256" key="1">
    <source>
        <dbReference type="ARBA" id="ARBA00022801"/>
    </source>
</evidence>
<dbReference type="Pfam" id="PF03629">
    <property type="entry name" value="SASA"/>
    <property type="match status" value="1"/>
</dbReference>
<feature type="chain" id="PRO_5046256850" evidence="2">
    <location>
        <begin position="26"/>
        <end position="483"/>
    </location>
</feature>
<dbReference type="Proteomes" id="UP001374893">
    <property type="component" value="Chromosome"/>
</dbReference>
<dbReference type="InterPro" id="IPR039329">
    <property type="entry name" value="SIAE"/>
</dbReference>
<name>A0ABM7REH2_9BACT</name>
<reference evidence="4 5" key="1">
    <citation type="submission" date="2021-06" db="EMBL/GenBank/DDBJ databases">
        <title>Complete genome of Haloferula helveola possessing various polysaccharide degrading enzymes.</title>
        <authorList>
            <person name="Takami H."/>
            <person name="Huang C."/>
            <person name="Hamasaki K."/>
        </authorList>
    </citation>
    <scope>NUCLEOTIDE SEQUENCE [LARGE SCALE GENOMIC DNA]</scope>
    <source>
        <strain evidence="4 5">CN-1</strain>
    </source>
</reference>
<dbReference type="RefSeq" id="WP_338687557.1">
    <property type="nucleotide sequence ID" value="NZ_AP024702.1"/>
</dbReference>
<dbReference type="Gene3D" id="3.40.50.1110">
    <property type="entry name" value="SGNH hydrolase"/>
    <property type="match status" value="1"/>
</dbReference>
<organism evidence="4 5">
    <name type="scientific">Haloferula helveola</name>
    <dbReference type="NCBI Taxonomy" id="490095"/>
    <lineage>
        <taxon>Bacteria</taxon>
        <taxon>Pseudomonadati</taxon>
        <taxon>Verrucomicrobiota</taxon>
        <taxon>Verrucomicrobiia</taxon>
        <taxon>Verrucomicrobiales</taxon>
        <taxon>Verrucomicrobiaceae</taxon>
        <taxon>Haloferula</taxon>
    </lineage>
</organism>
<gene>
    <name evidence="4" type="ORF">HAHE_00820</name>
</gene>
<dbReference type="PANTHER" id="PTHR22901:SF0">
    <property type="entry name" value="SIALATE O-ACETYLESTERASE"/>
    <property type="match status" value="1"/>
</dbReference>
<sequence>MTHPYILTVTSALASVCMAVSPSRAEPAPTLEPVMPLPFQDNAVLQQNMELPVWGQSLPGAEVMVSFDGQSKTVTADAEGKWRALLDPMTAVPLKSVNDAPAGKILTVVCEKDGKQARKEIRNLLVGDVWLCAGQSNMAGRMKTGTSRHHPEDSIQKADYPALRLLGGEGWLVCSPETAPAFNKVAFFFARRLQQDALVPVGLMVTAVGGSKIESWLNQPPHPVGKHYQELLEPLVGYGIRGAIWYQGESNEKGGRDYHPKLKSLIEGWRKSWGQGSFPVHFVQLPGIRESGSDNPAGGDGRAEIRQAYVDTLAVEDTGMAVTIDVGTKGEHPPNKYDTGVRLARSVLNKVYGLESISACPLYKSHEVEGNTIRVSFSKNADNGLMIAKKAEALPDGFLPPVPTPDAKLQWLSIRDASGQWHWADGKIEGSELVVSADGVEKPDAVRYAYTTQPLGHLLYNIDGMPVGPFTTCGYDDAVEPPR</sequence>
<feature type="domain" description="Sialate O-acetylesterase" evidence="3">
    <location>
        <begin position="127"/>
        <end position="288"/>
    </location>
</feature>
<evidence type="ECO:0000313" key="4">
    <source>
        <dbReference type="EMBL" id="BCX46174.1"/>
    </source>
</evidence>
<keyword evidence="2" id="KW-0732">Signal</keyword>
<keyword evidence="5" id="KW-1185">Reference proteome</keyword>
<dbReference type="InterPro" id="IPR005181">
    <property type="entry name" value="SASA"/>
</dbReference>
<dbReference type="SUPFAM" id="SSF52266">
    <property type="entry name" value="SGNH hydrolase"/>
    <property type="match status" value="1"/>
</dbReference>